<evidence type="ECO:0000313" key="2">
    <source>
        <dbReference type="EMBL" id="RRT38551.1"/>
    </source>
</evidence>
<protein>
    <submittedName>
        <fullName evidence="2">Uncharacterized protein</fullName>
    </submittedName>
</protein>
<reference evidence="2 3" key="1">
    <citation type="journal article" date="2014" name="Agronomy (Basel)">
        <title>A Draft Genome Sequence for Ensete ventricosum, the Drought-Tolerant Tree Against Hunger.</title>
        <authorList>
            <person name="Harrison J."/>
            <person name="Moore K.A."/>
            <person name="Paszkiewicz K."/>
            <person name="Jones T."/>
            <person name="Grant M."/>
            <person name="Ambacheew D."/>
            <person name="Muzemil S."/>
            <person name="Studholme D.J."/>
        </authorList>
    </citation>
    <scope>NUCLEOTIDE SEQUENCE [LARGE SCALE GENOMIC DNA]</scope>
</reference>
<comment type="caution">
    <text evidence="2">The sequence shown here is derived from an EMBL/GenBank/DDBJ whole genome shotgun (WGS) entry which is preliminary data.</text>
</comment>
<feature type="region of interest" description="Disordered" evidence="1">
    <location>
        <begin position="17"/>
        <end position="76"/>
    </location>
</feature>
<gene>
    <name evidence="2" type="ORF">B296_00040136</name>
</gene>
<name>A0A426XGD2_ENSVE</name>
<evidence type="ECO:0000313" key="3">
    <source>
        <dbReference type="Proteomes" id="UP000287651"/>
    </source>
</evidence>
<proteinExistence type="predicted"/>
<dbReference type="Gene3D" id="2.60.120.620">
    <property type="entry name" value="q2cbj1_9rhob like domain"/>
    <property type="match status" value="1"/>
</dbReference>
<evidence type="ECO:0000256" key="1">
    <source>
        <dbReference type="SAM" id="MobiDB-lite"/>
    </source>
</evidence>
<accession>A0A426XGD2</accession>
<dbReference type="EMBL" id="AMZH03021097">
    <property type="protein sequence ID" value="RRT38551.1"/>
    <property type="molecule type" value="Genomic_DNA"/>
</dbReference>
<sequence>MTSVALRRVGLVFRDDGDEDETLYDPPAEEAGGRGRASAMGIAGNLTPDQLDFFNTNGINPQPILPQSKSRSSGTDRMAELLDGFDGSFSSIFSTKNQVLELHEVPVVTSSSSFLMVIAEKAFGEDGNLKQPKELSINKVGHGLSPSCDT</sequence>
<dbReference type="Proteomes" id="UP000287651">
    <property type="component" value="Unassembled WGS sequence"/>
</dbReference>
<dbReference type="AlphaFoldDB" id="A0A426XGD2"/>
<feature type="compositionally biased region" description="Polar residues" evidence="1">
    <location>
        <begin position="53"/>
        <end position="75"/>
    </location>
</feature>
<organism evidence="2 3">
    <name type="scientific">Ensete ventricosum</name>
    <name type="common">Abyssinian banana</name>
    <name type="synonym">Musa ensete</name>
    <dbReference type="NCBI Taxonomy" id="4639"/>
    <lineage>
        <taxon>Eukaryota</taxon>
        <taxon>Viridiplantae</taxon>
        <taxon>Streptophyta</taxon>
        <taxon>Embryophyta</taxon>
        <taxon>Tracheophyta</taxon>
        <taxon>Spermatophyta</taxon>
        <taxon>Magnoliopsida</taxon>
        <taxon>Liliopsida</taxon>
        <taxon>Zingiberales</taxon>
        <taxon>Musaceae</taxon>
        <taxon>Ensete</taxon>
    </lineage>
</organism>